<dbReference type="SUPFAM" id="SSF52172">
    <property type="entry name" value="CheY-like"/>
    <property type="match status" value="1"/>
</dbReference>
<feature type="modified residue" description="4-aspartylphosphate" evidence="1">
    <location>
        <position position="53"/>
    </location>
</feature>
<evidence type="ECO:0000256" key="1">
    <source>
        <dbReference type="PROSITE-ProRule" id="PRU00169"/>
    </source>
</evidence>
<accession>A0A9X2MM13</accession>
<reference evidence="3" key="1">
    <citation type="submission" date="2022-07" db="EMBL/GenBank/DDBJ databases">
        <title>Enhanced cultured diversity of the mouse gut microbiota enables custom-made synthetic communities.</title>
        <authorList>
            <person name="Afrizal A."/>
        </authorList>
    </citation>
    <scope>NUCLEOTIDE SEQUENCE</scope>
    <source>
        <strain evidence="3">DSM 29482</strain>
    </source>
</reference>
<proteinExistence type="predicted"/>
<dbReference type="PANTHER" id="PTHR45526:SF1">
    <property type="entry name" value="TRANSCRIPTIONAL REGULATORY PROTEIN DCUR-RELATED"/>
    <property type="match status" value="1"/>
</dbReference>
<dbReference type="PROSITE" id="PS50110">
    <property type="entry name" value="RESPONSE_REGULATORY"/>
    <property type="match status" value="1"/>
</dbReference>
<dbReference type="InterPro" id="IPR001789">
    <property type="entry name" value="Sig_transdc_resp-reg_receiver"/>
</dbReference>
<dbReference type="Gene3D" id="3.40.50.2300">
    <property type="match status" value="1"/>
</dbReference>
<dbReference type="InterPro" id="IPR013972">
    <property type="entry name" value="YcbB"/>
</dbReference>
<comment type="caution">
    <text evidence="3">The sequence shown here is derived from an EMBL/GenBank/DDBJ whole genome shotgun (WGS) entry which is preliminary data.</text>
</comment>
<dbReference type="InterPro" id="IPR011006">
    <property type="entry name" value="CheY-like_superfamily"/>
</dbReference>
<feature type="domain" description="Response regulatory" evidence="2">
    <location>
        <begin position="2"/>
        <end position="118"/>
    </location>
</feature>
<dbReference type="EMBL" id="JANJZL010000003">
    <property type="protein sequence ID" value="MCR2043656.1"/>
    <property type="molecule type" value="Genomic_DNA"/>
</dbReference>
<dbReference type="Proteomes" id="UP001142078">
    <property type="component" value="Unassembled WGS sequence"/>
</dbReference>
<protein>
    <submittedName>
        <fullName evidence="3">Response regulator</fullName>
    </submittedName>
</protein>
<dbReference type="GO" id="GO:0000156">
    <property type="term" value="F:phosphorelay response regulator activity"/>
    <property type="evidence" value="ECO:0007669"/>
    <property type="project" value="TreeGrafter"/>
</dbReference>
<dbReference type="Pfam" id="PF08664">
    <property type="entry name" value="YcbB"/>
    <property type="match status" value="1"/>
</dbReference>
<organism evidence="3 4">
    <name type="scientific">Anaerosalibacter massiliensis</name>
    <dbReference type="NCBI Taxonomy" id="1347392"/>
    <lineage>
        <taxon>Bacteria</taxon>
        <taxon>Bacillati</taxon>
        <taxon>Bacillota</taxon>
        <taxon>Tissierellia</taxon>
        <taxon>Tissierellales</taxon>
        <taxon>Sporanaerobacteraceae</taxon>
        <taxon>Anaerosalibacter</taxon>
    </lineage>
</organism>
<evidence type="ECO:0000313" key="3">
    <source>
        <dbReference type="EMBL" id="MCR2043656.1"/>
    </source>
</evidence>
<name>A0A9X2MM13_9FIRM</name>
<dbReference type="OrthoDB" id="1684633at2"/>
<dbReference type="RefSeq" id="WP_042680400.1">
    <property type="nucleotide sequence ID" value="NZ_CABKTM010000019.1"/>
</dbReference>
<keyword evidence="4" id="KW-1185">Reference proteome</keyword>
<dbReference type="SMART" id="SM00448">
    <property type="entry name" value="REC"/>
    <property type="match status" value="1"/>
</dbReference>
<evidence type="ECO:0000313" key="4">
    <source>
        <dbReference type="Proteomes" id="UP001142078"/>
    </source>
</evidence>
<dbReference type="PANTHER" id="PTHR45526">
    <property type="entry name" value="TRANSCRIPTIONAL REGULATORY PROTEIN DPIA"/>
    <property type="match status" value="1"/>
</dbReference>
<dbReference type="InterPro" id="IPR051271">
    <property type="entry name" value="2C-system_Tx_regulators"/>
</dbReference>
<evidence type="ECO:0000259" key="2">
    <source>
        <dbReference type="PROSITE" id="PS50110"/>
    </source>
</evidence>
<sequence length="281" mass="32769">MKIFILDDDMNVVRILEKIIYDRNLGTVVGKSTNGNEGYEKIKELEPDLVLIDLLMPGEDGISIVKKLKNYYPNIEFIMISQVSSKDMVEKAYKYGVEYYIYKPINALEVEIIIKKVRERIEIDRTLVKIQQLFNDKESYVEYKDRKYSCEQCIKDILIKLGIMGEKGSYDIIKVSQYIINKDIDISNVTIRNLCNNFSKNPKSMEQRMRRTIAVAMSNIASLGIEDYMNDTFVEYSSSLFNFEQVKKEMDYLRKKSDRRGSVNTKKFIAGLITHCENKND</sequence>
<keyword evidence="1" id="KW-0597">Phosphoprotein</keyword>
<dbReference type="Pfam" id="PF00072">
    <property type="entry name" value="Response_reg"/>
    <property type="match status" value="1"/>
</dbReference>
<gene>
    <name evidence="3" type="ORF">NSA23_05930</name>
</gene>
<dbReference type="AlphaFoldDB" id="A0A9X2MM13"/>